<gene>
    <name evidence="3" type="ordered locus">Deipe_2419</name>
</gene>
<dbReference type="Pfam" id="PF09250">
    <property type="entry name" value="Prim-Pol"/>
    <property type="match status" value="1"/>
</dbReference>
<protein>
    <submittedName>
        <fullName evidence="3">Bifunctional DNA primase/polymerase famiily protein</fullName>
    </submittedName>
</protein>
<sequence>MTAVKTYPPVLEAALAALERGWSVLPVANEGEYAKKPHYCLTDTGHSKPGKEEGKLAPSWEALQRERPTPEYVRTWLSHIRGKGVAVITGQLSGVIVLDFDGQAGAALLKQLNLQPHVRTGSGGFHVYFPHPGWKVQTLNSKSKAELGQRYPGLDIRADGGYAVLPPSKNVSGPYEQLRNFSDLEPLESLPEELRAFLGLIAPPQEPQPPTARLGLAGRVQSSRGKRPDEATLLEGALKEAAASGRNNGGFWLACQLRDNGYSEVEARDVGRRYLDYTPEENTKGQNEAYTLDEFEASLRQAYSAPAREAWQRGHATRRRSSAQTQTDIAEQRPEIVVNGRFLREIAEDAVRALEGANDPPTLFRRGGAVVRLDQEEDARAVPLDAVALKGVLDRTADFVKLEERVEKGEDGSKSVVEEVKPARPPADLAPDLLARVDRLPLPSLRILATSPLFSEGGELVCEEGYHAESGIYLASRGLENVCDDVSTSSALALLRELLCDFPFTGEAGFAHTLAALLLPFVRPMIDGPTPLHLIEAPTRGTGKGLLSEVIAHVSLGHAAGVMVQPKDGDEFEKRVTSTLLEGARIILLDNVHTLKGEALAAALTARTWKGRRLGKSEMLTLPNDALWLATGNNVALDDDMPRRIVPIRLDPGVERPEERTGFRHENLLGWVKENRPALVSACLSLVSAWLWAGRPIGTGKLGSYEGWAATMGGILDVAGVLGFLTGREHLYETANAEPQEWAAVLAVLYEQHGAESIGAREFQAAMQRLDACSDYWEGKTRASALRRVGRAVTQRRDRVFGGFRVRAAGKTATGNAAYRVVPVGEGWNKTPETSETPGEGRETPVGTVFPEKATPPETPGVSAVFLQTPAQTPEKHRDVECCQNSTQGVSGVSGVLFVGQPEDGEDAVEL</sequence>
<dbReference type="EMBL" id="CP003382">
    <property type="protein sequence ID" value="AFZ67894.1"/>
    <property type="molecule type" value="Genomic_DNA"/>
</dbReference>
<dbReference type="Gene3D" id="3.30.720.160">
    <property type="entry name" value="Bifunctional DNA primase/polymerase, N-terminal"/>
    <property type="match status" value="1"/>
</dbReference>
<dbReference type="eggNOG" id="COG3598">
    <property type="taxonomic scope" value="Bacteria"/>
</dbReference>
<evidence type="ECO:0000313" key="3">
    <source>
        <dbReference type="EMBL" id="AFZ67894.1"/>
    </source>
</evidence>
<dbReference type="OrthoDB" id="158067at2"/>
<dbReference type="KEGG" id="dpd:Deipe_2419"/>
<dbReference type="SMART" id="SM00943">
    <property type="entry name" value="Prim-Pol"/>
    <property type="match status" value="1"/>
</dbReference>
<dbReference type="Proteomes" id="UP000010467">
    <property type="component" value="Chromosome"/>
</dbReference>
<name>L0A370_DEIPD</name>
<dbReference type="RefSeq" id="WP_015236196.1">
    <property type="nucleotide sequence ID" value="NC_019793.1"/>
</dbReference>
<accession>L0A370</accession>
<feature type="region of interest" description="Disordered" evidence="1">
    <location>
        <begin position="827"/>
        <end position="861"/>
    </location>
</feature>
<dbReference type="CDD" id="cd04859">
    <property type="entry name" value="Prim_Pol"/>
    <property type="match status" value="1"/>
</dbReference>
<organism evidence="3 4">
    <name type="scientific">Deinococcus peraridilitoris (strain DSM 19664 / LMG 22246 / CIP 109416 / KR-200)</name>
    <dbReference type="NCBI Taxonomy" id="937777"/>
    <lineage>
        <taxon>Bacteria</taxon>
        <taxon>Thermotogati</taxon>
        <taxon>Deinococcota</taxon>
        <taxon>Deinococci</taxon>
        <taxon>Deinococcales</taxon>
        <taxon>Deinococcaceae</taxon>
        <taxon>Deinococcus</taxon>
    </lineage>
</organism>
<keyword evidence="4" id="KW-1185">Reference proteome</keyword>
<feature type="region of interest" description="Disordered" evidence="1">
    <location>
        <begin position="309"/>
        <end position="328"/>
    </location>
</feature>
<evidence type="ECO:0000313" key="4">
    <source>
        <dbReference type="Proteomes" id="UP000010467"/>
    </source>
</evidence>
<dbReference type="AlphaFoldDB" id="L0A370"/>
<dbReference type="STRING" id="937777.Deipe_2419"/>
<dbReference type="PATRIC" id="fig|937777.3.peg.2424"/>
<dbReference type="HOGENOM" id="CLU_319054_0_0_0"/>
<dbReference type="SUPFAM" id="SSF56747">
    <property type="entry name" value="Prim-pol domain"/>
    <property type="match status" value="1"/>
</dbReference>
<feature type="domain" description="DNA primase/polymerase bifunctional N-terminal" evidence="2">
    <location>
        <begin position="14"/>
        <end position="194"/>
    </location>
</feature>
<dbReference type="eggNOG" id="COG4643">
    <property type="taxonomic scope" value="Bacteria"/>
</dbReference>
<reference evidence="4" key="1">
    <citation type="submission" date="2012-03" db="EMBL/GenBank/DDBJ databases">
        <title>Complete sequence of chromosome of Deinococcus peraridilitoris DSM 19664.</title>
        <authorList>
            <person name="Lucas S."/>
            <person name="Copeland A."/>
            <person name="Lapidus A."/>
            <person name="Glavina del Rio T."/>
            <person name="Dalin E."/>
            <person name="Tice H."/>
            <person name="Bruce D."/>
            <person name="Goodwin L."/>
            <person name="Pitluck S."/>
            <person name="Peters L."/>
            <person name="Mikhailova N."/>
            <person name="Lu M."/>
            <person name="Kyrpides N."/>
            <person name="Mavromatis K."/>
            <person name="Ivanova N."/>
            <person name="Brettin T."/>
            <person name="Detter J.C."/>
            <person name="Han C."/>
            <person name="Larimer F."/>
            <person name="Land M."/>
            <person name="Hauser L."/>
            <person name="Markowitz V."/>
            <person name="Cheng J.-F."/>
            <person name="Hugenholtz P."/>
            <person name="Woyke T."/>
            <person name="Wu D."/>
            <person name="Pukall R."/>
            <person name="Steenblock K."/>
            <person name="Brambilla E."/>
            <person name="Klenk H.-P."/>
            <person name="Eisen J.A."/>
        </authorList>
    </citation>
    <scope>NUCLEOTIDE SEQUENCE [LARGE SCALE GENOMIC DNA]</scope>
    <source>
        <strain evidence="4">DSM 19664 / LMG 22246 / CIP 109416 / KR-200</strain>
    </source>
</reference>
<dbReference type="InterPro" id="IPR015330">
    <property type="entry name" value="DNA_primase/pol_bifunc_N"/>
</dbReference>
<evidence type="ECO:0000256" key="1">
    <source>
        <dbReference type="SAM" id="MobiDB-lite"/>
    </source>
</evidence>
<evidence type="ECO:0000259" key="2">
    <source>
        <dbReference type="SMART" id="SM00943"/>
    </source>
</evidence>
<proteinExistence type="predicted"/>